<accession>A0A023AYZ4</accession>
<dbReference type="GeneID" id="22915618"/>
<gene>
    <name evidence="2" type="ORF">GNI_162360</name>
</gene>
<evidence type="ECO:0000256" key="1">
    <source>
        <dbReference type="SAM" id="MobiDB-lite"/>
    </source>
</evidence>
<feature type="region of interest" description="Disordered" evidence="1">
    <location>
        <begin position="103"/>
        <end position="133"/>
    </location>
</feature>
<dbReference type="AlphaFoldDB" id="A0A023AYZ4"/>
<evidence type="ECO:0000313" key="3">
    <source>
        <dbReference type="Proteomes" id="UP000019763"/>
    </source>
</evidence>
<comment type="caution">
    <text evidence="2">The sequence shown here is derived from an EMBL/GenBank/DDBJ whole genome shotgun (WGS) entry which is preliminary data.</text>
</comment>
<reference evidence="2" key="1">
    <citation type="submission" date="2013-12" db="EMBL/GenBank/DDBJ databases">
        <authorList>
            <person name="Omoto C.K."/>
            <person name="Sibley D."/>
            <person name="Venepally P."/>
            <person name="Hadjithomas M."/>
            <person name="Karamycheva S."/>
            <person name="Brunk B."/>
            <person name="Roos D."/>
            <person name="Caler E."/>
            <person name="Lorenzi H."/>
        </authorList>
    </citation>
    <scope>NUCLEOTIDE SEQUENCE</scope>
</reference>
<sequence length="307" mass="33758">MRCLPAALLGSFPWACSQSADLYNQSASFQGGQSTPIQVLSAEKQAEDLTKNLVGDLVGDQVDGQVRGQVPSDDPWGQRFVYRDFIEWPIFRREAVHLGDSEKIPSKESASATADLSLEEEANAVEPSGDAQRVDTGLLGDWTTVEINLKDIRSIKRGLHELLDSLQDVTEKFLLGMNGPIRQLNSNLEQLGLASSLPPRLTVDLGRGSRTIFNGAGLLSNTGTFNGPVFNGFVKIPEPYASRTWFSLAIDSPLMGPLNPATWTMEQWHHMLGQQVVDLTRPTVVELPHILRLYPLGFRAPPIELLT</sequence>
<proteinExistence type="predicted"/>
<protein>
    <submittedName>
        <fullName evidence="2">Uncharacterized protein</fullName>
    </submittedName>
</protein>
<organism evidence="2 3">
    <name type="scientific">Gregarina niphandrodes</name>
    <name type="common">Septate eugregarine</name>
    <dbReference type="NCBI Taxonomy" id="110365"/>
    <lineage>
        <taxon>Eukaryota</taxon>
        <taxon>Sar</taxon>
        <taxon>Alveolata</taxon>
        <taxon>Apicomplexa</taxon>
        <taxon>Conoidasida</taxon>
        <taxon>Gregarinasina</taxon>
        <taxon>Eugregarinorida</taxon>
        <taxon>Gregarinidae</taxon>
        <taxon>Gregarina</taxon>
    </lineage>
</organism>
<dbReference type="VEuPathDB" id="CryptoDB:GNI_162360"/>
<evidence type="ECO:0000313" key="2">
    <source>
        <dbReference type="EMBL" id="EZG43693.1"/>
    </source>
</evidence>
<dbReference type="RefSeq" id="XP_011133076.1">
    <property type="nucleotide sequence ID" value="XM_011134774.1"/>
</dbReference>
<dbReference type="EMBL" id="AFNH02001211">
    <property type="protein sequence ID" value="EZG43693.1"/>
    <property type="molecule type" value="Genomic_DNA"/>
</dbReference>
<keyword evidence="3" id="KW-1185">Reference proteome</keyword>
<name>A0A023AYZ4_GRENI</name>
<dbReference type="Proteomes" id="UP000019763">
    <property type="component" value="Unassembled WGS sequence"/>
</dbReference>